<dbReference type="Proteomes" id="UP000799324">
    <property type="component" value="Unassembled WGS sequence"/>
</dbReference>
<evidence type="ECO:0000313" key="1">
    <source>
        <dbReference type="EMBL" id="KAF2661883.1"/>
    </source>
</evidence>
<name>A0A6A6TSH7_9PLEO</name>
<protein>
    <submittedName>
        <fullName evidence="1">Uncharacterized protein</fullName>
    </submittedName>
</protein>
<keyword evidence="2" id="KW-1185">Reference proteome</keyword>
<sequence>MDIVAQVTLRERATRTYAAKQPNVNSVRMTDKEVEKKTVDVETELRWISAVRPAVIRVHAHLIHSRWEHAVRQRSWRTRRHHWKRGRLLDWDRIRTIHNSVSIGPREKIDRSKSPSGHLLMTNDGRTEIRLLQILEGEGKNRSSTKKIWKCSRIKPGKSLHTRRKKAKNHPTHEAGILATPCSYHPKSQLSRAPAEAVIQISLSHVQTGRIGRWNHYRNFLVPPSAERRPSESHER</sequence>
<organism evidence="1 2">
    <name type="scientific">Lophiostoma macrostomum CBS 122681</name>
    <dbReference type="NCBI Taxonomy" id="1314788"/>
    <lineage>
        <taxon>Eukaryota</taxon>
        <taxon>Fungi</taxon>
        <taxon>Dikarya</taxon>
        <taxon>Ascomycota</taxon>
        <taxon>Pezizomycotina</taxon>
        <taxon>Dothideomycetes</taxon>
        <taxon>Pleosporomycetidae</taxon>
        <taxon>Pleosporales</taxon>
        <taxon>Lophiostomataceae</taxon>
        <taxon>Lophiostoma</taxon>
    </lineage>
</organism>
<reference evidence="1" key="1">
    <citation type="journal article" date="2020" name="Stud. Mycol.">
        <title>101 Dothideomycetes genomes: a test case for predicting lifestyles and emergence of pathogens.</title>
        <authorList>
            <person name="Haridas S."/>
            <person name="Albert R."/>
            <person name="Binder M."/>
            <person name="Bloem J."/>
            <person name="Labutti K."/>
            <person name="Salamov A."/>
            <person name="Andreopoulos B."/>
            <person name="Baker S."/>
            <person name="Barry K."/>
            <person name="Bills G."/>
            <person name="Bluhm B."/>
            <person name="Cannon C."/>
            <person name="Castanera R."/>
            <person name="Culley D."/>
            <person name="Daum C."/>
            <person name="Ezra D."/>
            <person name="Gonzalez J."/>
            <person name="Henrissat B."/>
            <person name="Kuo A."/>
            <person name="Liang C."/>
            <person name="Lipzen A."/>
            <person name="Lutzoni F."/>
            <person name="Magnuson J."/>
            <person name="Mondo S."/>
            <person name="Nolan M."/>
            <person name="Ohm R."/>
            <person name="Pangilinan J."/>
            <person name="Park H.-J."/>
            <person name="Ramirez L."/>
            <person name="Alfaro M."/>
            <person name="Sun H."/>
            <person name="Tritt A."/>
            <person name="Yoshinaga Y."/>
            <person name="Zwiers L.-H."/>
            <person name="Turgeon B."/>
            <person name="Goodwin S."/>
            <person name="Spatafora J."/>
            <person name="Crous P."/>
            <person name="Grigoriev I."/>
        </authorList>
    </citation>
    <scope>NUCLEOTIDE SEQUENCE</scope>
    <source>
        <strain evidence="1">CBS 122681</strain>
    </source>
</reference>
<gene>
    <name evidence="1" type="ORF">K491DRAFT_333594</name>
</gene>
<evidence type="ECO:0000313" key="2">
    <source>
        <dbReference type="Proteomes" id="UP000799324"/>
    </source>
</evidence>
<dbReference type="EMBL" id="MU004291">
    <property type="protein sequence ID" value="KAF2661883.1"/>
    <property type="molecule type" value="Genomic_DNA"/>
</dbReference>
<dbReference type="AlphaFoldDB" id="A0A6A6TSH7"/>
<proteinExistence type="predicted"/>
<accession>A0A6A6TSH7</accession>